<dbReference type="InterPro" id="IPR050667">
    <property type="entry name" value="PPR-containing_protein"/>
</dbReference>
<evidence type="ECO:0000256" key="1">
    <source>
        <dbReference type="ARBA" id="ARBA00007626"/>
    </source>
</evidence>
<keyword evidence="2" id="KW-0677">Repeat</keyword>
<dbReference type="PROSITE" id="PS51375">
    <property type="entry name" value="PPR"/>
    <property type="match status" value="2"/>
</dbReference>
<sequence length="127" mass="13983">MGKLFPRAVDRSMTIMQHCNEGTIEDAKKVCDKMIDEGGIPSILVYNSLVHGFSQHGSIREAVELINEMIGNNCFPIASTFNAVIIGFCRQGKIESALKFMEDITARGRPSESLAGLFRNGREGYPS</sequence>
<dbReference type="InterPro" id="IPR002885">
    <property type="entry name" value="PPR_rpt"/>
</dbReference>
<name>A0A392PTH9_9FABA</name>
<keyword evidence="5" id="KW-1185">Reference proteome</keyword>
<dbReference type="Proteomes" id="UP000265520">
    <property type="component" value="Unassembled WGS sequence"/>
</dbReference>
<dbReference type="PANTHER" id="PTHR47939">
    <property type="entry name" value="MEMBRANE-ASSOCIATED SALT-INDUCIBLE PROTEIN-LIKE"/>
    <property type="match status" value="1"/>
</dbReference>
<reference evidence="4 5" key="1">
    <citation type="journal article" date="2018" name="Front. Plant Sci.">
        <title>Red Clover (Trifolium pratense) and Zigzag Clover (T. medium) - A Picture of Genomic Similarities and Differences.</title>
        <authorList>
            <person name="Dluhosova J."/>
            <person name="Istvanek J."/>
            <person name="Nedelnik J."/>
            <person name="Repkova J."/>
        </authorList>
    </citation>
    <scope>NUCLEOTIDE SEQUENCE [LARGE SCALE GENOMIC DNA]</scope>
    <source>
        <strain evidence="5">cv. 10/8</strain>
        <tissue evidence="4">Leaf</tissue>
    </source>
</reference>
<organism evidence="4 5">
    <name type="scientific">Trifolium medium</name>
    <dbReference type="NCBI Taxonomy" id="97028"/>
    <lineage>
        <taxon>Eukaryota</taxon>
        <taxon>Viridiplantae</taxon>
        <taxon>Streptophyta</taxon>
        <taxon>Embryophyta</taxon>
        <taxon>Tracheophyta</taxon>
        <taxon>Spermatophyta</taxon>
        <taxon>Magnoliopsida</taxon>
        <taxon>eudicotyledons</taxon>
        <taxon>Gunneridae</taxon>
        <taxon>Pentapetalae</taxon>
        <taxon>rosids</taxon>
        <taxon>fabids</taxon>
        <taxon>Fabales</taxon>
        <taxon>Fabaceae</taxon>
        <taxon>Papilionoideae</taxon>
        <taxon>50 kb inversion clade</taxon>
        <taxon>NPAAA clade</taxon>
        <taxon>Hologalegina</taxon>
        <taxon>IRL clade</taxon>
        <taxon>Trifolieae</taxon>
        <taxon>Trifolium</taxon>
    </lineage>
</organism>
<dbReference type="NCBIfam" id="TIGR00756">
    <property type="entry name" value="PPR"/>
    <property type="match status" value="2"/>
</dbReference>
<feature type="repeat" description="PPR" evidence="3">
    <location>
        <begin position="42"/>
        <end position="76"/>
    </location>
</feature>
<dbReference type="Gene3D" id="1.25.40.10">
    <property type="entry name" value="Tetratricopeptide repeat domain"/>
    <property type="match status" value="1"/>
</dbReference>
<dbReference type="InterPro" id="IPR011990">
    <property type="entry name" value="TPR-like_helical_dom_sf"/>
</dbReference>
<evidence type="ECO:0000313" key="4">
    <source>
        <dbReference type="EMBL" id="MCI15403.1"/>
    </source>
</evidence>
<evidence type="ECO:0000256" key="2">
    <source>
        <dbReference type="ARBA" id="ARBA00022737"/>
    </source>
</evidence>
<accession>A0A392PTH9</accession>
<dbReference type="PANTHER" id="PTHR47939:SF5">
    <property type="entry name" value="PENTACOTRIPEPTIDE-REPEAT REGION OF PRORP DOMAIN-CONTAINING PROTEIN"/>
    <property type="match status" value="1"/>
</dbReference>
<feature type="repeat" description="PPR" evidence="3">
    <location>
        <begin position="77"/>
        <end position="111"/>
    </location>
</feature>
<evidence type="ECO:0000256" key="3">
    <source>
        <dbReference type="PROSITE-ProRule" id="PRU00708"/>
    </source>
</evidence>
<dbReference type="EMBL" id="LXQA010096337">
    <property type="protein sequence ID" value="MCI15403.1"/>
    <property type="molecule type" value="Genomic_DNA"/>
</dbReference>
<evidence type="ECO:0000313" key="5">
    <source>
        <dbReference type="Proteomes" id="UP000265520"/>
    </source>
</evidence>
<dbReference type="Pfam" id="PF01535">
    <property type="entry name" value="PPR"/>
    <property type="match status" value="3"/>
</dbReference>
<dbReference type="AlphaFoldDB" id="A0A392PTH9"/>
<comment type="similarity">
    <text evidence="1">Belongs to the PPR family. P subfamily.</text>
</comment>
<comment type="caution">
    <text evidence="4">The sequence shown here is derived from an EMBL/GenBank/DDBJ whole genome shotgun (WGS) entry which is preliminary data.</text>
</comment>
<protein>
    <submittedName>
        <fullName evidence="4">Pentatricopeptide repeat-containing protein mitochondrial-like</fullName>
    </submittedName>
</protein>
<proteinExistence type="inferred from homology"/>